<dbReference type="Proteomes" id="UP000245678">
    <property type="component" value="Unassembled WGS sequence"/>
</dbReference>
<dbReference type="AlphaFoldDB" id="A0A316GVI5"/>
<dbReference type="InterPro" id="IPR008687">
    <property type="entry name" value="MobC"/>
</dbReference>
<proteinExistence type="predicted"/>
<gene>
    <name evidence="2" type="ORF">LX99_05014</name>
</gene>
<reference evidence="2 3" key="1">
    <citation type="submission" date="2018-05" db="EMBL/GenBank/DDBJ databases">
        <title>Genomic Encyclopedia of Archaeal and Bacterial Type Strains, Phase II (KMG-II): from individual species to whole genera.</title>
        <authorList>
            <person name="Goeker M."/>
        </authorList>
    </citation>
    <scope>NUCLEOTIDE SEQUENCE [LARGE SCALE GENOMIC DNA]</scope>
    <source>
        <strain evidence="2 3">DSM 19975</strain>
    </source>
</reference>
<sequence>MARPKVPEAERRSAKFTMMLTPGELAKLVQLGEVCNKPPGTLAREKNFKGRFPAARIPKIDIHYYTELQKIGNNLNQLTRLANSGKLPRELFGLLLKLQQRLDLTINKIIYDSQSSDR</sequence>
<keyword evidence="3" id="KW-1185">Reference proteome</keyword>
<name>A0A316GVI5_9SPHI</name>
<comment type="caution">
    <text evidence="2">The sequence shown here is derived from an EMBL/GenBank/DDBJ whole genome shotgun (WGS) entry which is preliminary data.</text>
</comment>
<dbReference type="RefSeq" id="WP_211319091.1">
    <property type="nucleotide sequence ID" value="NZ_QGHA01000021.1"/>
</dbReference>
<organism evidence="2 3">
    <name type="scientific">Mucilaginibacter oryzae</name>
    <dbReference type="NCBI Taxonomy" id="468058"/>
    <lineage>
        <taxon>Bacteria</taxon>
        <taxon>Pseudomonadati</taxon>
        <taxon>Bacteroidota</taxon>
        <taxon>Sphingobacteriia</taxon>
        <taxon>Sphingobacteriales</taxon>
        <taxon>Sphingobacteriaceae</taxon>
        <taxon>Mucilaginibacter</taxon>
    </lineage>
</organism>
<protein>
    <submittedName>
        <fullName evidence="2">Mobilization protein MobC</fullName>
    </submittedName>
</protein>
<accession>A0A316GVI5</accession>
<dbReference type="Pfam" id="PF05713">
    <property type="entry name" value="MobC"/>
    <property type="match status" value="1"/>
</dbReference>
<evidence type="ECO:0000313" key="3">
    <source>
        <dbReference type="Proteomes" id="UP000245678"/>
    </source>
</evidence>
<evidence type="ECO:0000313" key="2">
    <source>
        <dbReference type="EMBL" id="PWK65781.1"/>
    </source>
</evidence>
<dbReference type="EMBL" id="QGHA01000021">
    <property type="protein sequence ID" value="PWK65781.1"/>
    <property type="molecule type" value="Genomic_DNA"/>
</dbReference>
<evidence type="ECO:0000259" key="1">
    <source>
        <dbReference type="Pfam" id="PF05713"/>
    </source>
</evidence>
<feature type="domain" description="Bacterial mobilisation" evidence="1">
    <location>
        <begin position="67"/>
        <end position="99"/>
    </location>
</feature>